<reference evidence="1 2" key="1">
    <citation type="submission" date="2020-04" db="EMBL/GenBank/DDBJ databases">
        <authorList>
            <person name="Klaysubun C."/>
            <person name="Duangmal K."/>
            <person name="Lipun K."/>
        </authorList>
    </citation>
    <scope>NUCLEOTIDE SEQUENCE [LARGE SCALE GENOMIC DNA]</scope>
    <source>
        <strain evidence="1 2">K10HN5</strain>
    </source>
</reference>
<keyword evidence="2" id="KW-1185">Reference proteome</keyword>
<sequence length="120" mass="12759">MSEPTAADVIGLGGWNPRYARVLAIAATGPFAVALIDTNGDESEIDIDHLWLDDTGRWRPGSSSGVYIPPVGVGDHGETTHYRYAVGRAEAPGEHHVQVAGAPVTVTAQAGGWWAWLALW</sequence>
<organism evidence="1 2">
    <name type="scientific">Pseudonocardia acidicola</name>
    <dbReference type="NCBI Taxonomy" id="2724939"/>
    <lineage>
        <taxon>Bacteria</taxon>
        <taxon>Bacillati</taxon>
        <taxon>Actinomycetota</taxon>
        <taxon>Actinomycetes</taxon>
        <taxon>Pseudonocardiales</taxon>
        <taxon>Pseudonocardiaceae</taxon>
        <taxon>Pseudonocardia</taxon>
    </lineage>
</organism>
<proteinExistence type="predicted"/>
<evidence type="ECO:0000313" key="2">
    <source>
        <dbReference type="Proteomes" id="UP000820669"/>
    </source>
</evidence>
<gene>
    <name evidence="1" type="ORF">HF526_03365</name>
</gene>
<dbReference type="EMBL" id="JAAXLA010000004">
    <property type="protein sequence ID" value="NMH96366.1"/>
    <property type="molecule type" value="Genomic_DNA"/>
</dbReference>
<comment type="caution">
    <text evidence="1">The sequence shown here is derived from an EMBL/GenBank/DDBJ whole genome shotgun (WGS) entry which is preliminary data.</text>
</comment>
<name>A0ABX1S437_9PSEU</name>
<dbReference type="Proteomes" id="UP000820669">
    <property type="component" value="Unassembled WGS sequence"/>
</dbReference>
<evidence type="ECO:0000313" key="1">
    <source>
        <dbReference type="EMBL" id="NMH96366.1"/>
    </source>
</evidence>
<dbReference type="RefSeq" id="WP_169379737.1">
    <property type="nucleotide sequence ID" value="NZ_JAAXLA010000004.1"/>
</dbReference>
<accession>A0ABX1S437</accession>
<protein>
    <submittedName>
        <fullName evidence="1">Uncharacterized protein</fullName>
    </submittedName>
</protein>